<dbReference type="GO" id="GO:0004386">
    <property type="term" value="F:helicase activity"/>
    <property type="evidence" value="ECO:0007669"/>
    <property type="project" value="UniProtKB-KW"/>
</dbReference>
<dbReference type="InterPro" id="IPR000330">
    <property type="entry name" value="SNF2_N"/>
</dbReference>
<name>A0A6A8MGD6_9LACO</name>
<gene>
    <name evidence="2" type="ORF">FYJ62_09220</name>
</gene>
<protein>
    <submittedName>
        <fullName evidence="2">DEAD/DEAH box helicase</fullName>
    </submittedName>
</protein>
<dbReference type="RefSeq" id="WP_154549394.1">
    <property type="nucleotide sequence ID" value="NZ_VUMX01000034.1"/>
</dbReference>
<proteinExistence type="predicted"/>
<keyword evidence="2" id="KW-0378">Hydrolase</keyword>
<keyword evidence="2" id="KW-0347">Helicase</keyword>
<evidence type="ECO:0000313" key="3">
    <source>
        <dbReference type="Proteomes" id="UP000438120"/>
    </source>
</evidence>
<dbReference type="EMBL" id="VUMX01000034">
    <property type="protein sequence ID" value="MST87782.1"/>
    <property type="molecule type" value="Genomic_DNA"/>
</dbReference>
<dbReference type="InterPro" id="IPR014001">
    <property type="entry name" value="Helicase_ATP-bd"/>
</dbReference>
<dbReference type="Gene3D" id="3.40.50.10810">
    <property type="entry name" value="Tandem AAA-ATPase domain"/>
    <property type="match status" value="1"/>
</dbReference>
<keyword evidence="2" id="KW-0067">ATP-binding</keyword>
<dbReference type="AlphaFoldDB" id="A0A6A8MGD6"/>
<dbReference type="InterPro" id="IPR038718">
    <property type="entry name" value="SNF2-like_sf"/>
</dbReference>
<sequence>MTKIRPGESVKVHGRVVKSHLANFVMGEELARLQALEKQQGLPVHARPYAFLTISQAFVLAKGAEQTAGEAAVRTLFRPDPQDLQAGNFFTGEANAGILPWVAKNEGRRLKQLFGQGEIKAGSEVTLNLTTTEKGFNLTGVVLEQADQPAQAAFQPKPVDVKMLVNDTEIPLHDYQVYAMNFIIEHPYCGIFLDIGLGKTLTTLAALQELRQKGMSGHILVIAPKAIARSTWQDELAKWQLPFKTQSFVVDEQGRNLTPKKRGELYQDAVKKAMKKDWQMYFINREMVVNLVENCPWVFKTVVIDESQSFKSPTAKRFKALRRVRPKIDRIIELTGTPAPNSLEDLWSQIYLLDQGQRLEKSITAYREKYFKPGMIVNNHPVQWKIIPGSEQEIYRKIDDIVISMKNSTIKLPPLTQVEDTVEMPPRARKVYQELKEDQLVQLTGGQEITAENAAVLAGRLLQLATGAIYEEDGVNYDTIFDEKLARCFYITSNTPSPCLVAYHFKSDAKRLLAYYAKNDQEAVVFDGSPAMVRKWNAGKLPVMLVQPASAGAGLNLQEGGHTLVWFTLPWSLEQYQQMNGRLYRQGQKKPVIIHHLLTKGTIDRHVLDSLRHKDMSQKALLAAVKRTI</sequence>
<accession>A0A6A8MGD6</accession>
<dbReference type="SUPFAM" id="SSF52540">
    <property type="entry name" value="P-loop containing nucleoside triphosphate hydrolases"/>
    <property type="match status" value="2"/>
</dbReference>
<dbReference type="Proteomes" id="UP000438120">
    <property type="component" value="Unassembled WGS sequence"/>
</dbReference>
<keyword evidence="3" id="KW-1185">Reference proteome</keyword>
<evidence type="ECO:0000313" key="2">
    <source>
        <dbReference type="EMBL" id="MST87782.1"/>
    </source>
</evidence>
<dbReference type="SMART" id="SM00487">
    <property type="entry name" value="DEXDc"/>
    <property type="match status" value="1"/>
</dbReference>
<dbReference type="Gene3D" id="3.40.50.300">
    <property type="entry name" value="P-loop containing nucleotide triphosphate hydrolases"/>
    <property type="match status" value="1"/>
</dbReference>
<dbReference type="GO" id="GO:0005524">
    <property type="term" value="F:ATP binding"/>
    <property type="evidence" value="ECO:0007669"/>
    <property type="project" value="InterPro"/>
</dbReference>
<dbReference type="PROSITE" id="PS51192">
    <property type="entry name" value="HELICASE_ATP_BIND_1"/>
    <property type="match status" value="1"/>
</dbReference>
<dbReference type="OrthoDB" id="9760715at2"/>
<reference evidence="2 3" key="1">
    <citation type="submission" date="2019-08" db="EMBL/GenBank/DDBJ databases">
        <title>In-depth cultivation of the pig gut microbiome towards novel bacterial diversity and tailored functional studies.</title>
        <authorList>
            <person name="Wylensek D."/>
            <person name="Hitch T.C.A."/>
            <person name="Clavel T."/>
        </authorList>
    </citation>
    <scope>NUCLEOTIDE SEQUENCE [LARGE SCALE GENOMIC DNA]</scope>
    <source>
        <strain evidence="2 3">Bifido-178-WT-2B</strain>
    </source>
</reference>
<dbReference type="InterPro" id="IPR027417">
    <property type="entry name" value="P-loop_NTPase"/>
</dbReference>
<dbReference type="Pfam" id="PF00176">
    <property type="entry name" value="SNF2-rel_dom"/>
    <property type="match status" value="1"/>
</dbReference>
<keyword evidence="2" id="KW-0547">Nucleotide-binding</keyword>
<evidence type="ECO:0000259" key="1">
    <source>
        <dbReference type="PROSITE" id="PS51192"/>
    </source>
</evidence>
<feature type="domain" description="Helicase ATP-binding" evidence="1">
    <location>
        <begin position="180"/>
        <end position="356"/>
    </location>
</feature>
<dbReference type="CDD" id="cd18013">
    <property type="entry name" value="DEXQc_bact_SNF2"/>
    <property type="match status" value="1"/>
</dbReference>
<organism evidence="2 3">
    <name type="scientific">Lactobacillus porci</name>
    <dbReference type="NCBI Taxonomy" id="2012477"/>
    <lineage>
        <taxon>Bacteria</taxon>
        <taxon>Bacillati</taxon>
        <taxon>Bacillota</taxon>
        <taxon>Bacilli</taxon>
        <taxon>Lactobacillales</taxon>
        <taxon>Lactobacillaceae</taxon>
        <taxon>Lactobacillus</taxon>
    </lineage>
</organism>
<comment type="caution">
    <text evidence="2">The sequence shown here is derived from an EMBL/GenBank/DDBJ whole genome shotgun (WGS) entry which is preliminary data.</text>
</comment>
<dbReference type="PANTHER" id="PTHR10799">
    <property type="entry name" value="SNF2/RAD54 HELICASE FAMILY"/>
    <property type="match status" value="1"/>
</dbReference>